<dbReference type="InterPro" id="IPR000412">
    <property type="entry name" value="ABC_2_transport"/>
</dbReference>
<feature type="transmembrane region" description="Helical" evidence="5">
    <location>
        <begin position="60"/>
        <end position="82"/>
    </location>
</feature>
<feature type="transmembrane region" description="Helical" evidence="5">
    <location>
        <begin position="137"/>
        <end position="160"/>
    </location>
</feature>
<keyword evidence="3 5" id="KW-1133">Transmembrane helix</keyword>
<feature type="transmembrane region" description="Helical" evidence="5">
    <location>
        <begin position="21"/>
        <end position="40"/>
    </location>
</feature>
<dbReference type="InterPro" id="IPR047817">
    <property type="entry name" value="ABC2_TM_bact-type"/>
</dbReference>
<reference evidence="7" key="1">
    <citation type="submission" date="2021-08" db="EMBL/GenBank/DDBJ databases">
        <title>Hoeflea bacterium WL0058 sp. nov., isolated from the sediment.</title>
        <authorList>
            <person name="Wang L."/>
            <person name="Zhang D."/>
        </authorList>
    </citation>
    <scope>NUCLEOTIDE SEQUENCE</scope>
    <source>
        <strain evidence="7">WL0058</strain>
    </source>
</reference>
<evidence type="ECO:0000256" key="4">
    <source>
        <dbReference type="ARBA" id="ARBA00023136"/>
    </source>
</evidence>
<keyword evidence="5" id="KW-1003">Cell membrane</keyword>
<dbReference type="GO" id="GO:0043190">
    <property type="term" value="C:ATP-binding cassette (ABC) transporter complex"/>
    <property type="evidence" value="ECO:0007669"/>
    <property type="project" value="InterPro"/>
</dbReference>
<evidence type="ECO:0000313" key="8">
    <source>
        <dbReference type="Proteomes" id="UP001196509"/>
    </source>
</evidence>
<keyword evidence="8" id="KW-1185">Reference proteome</keyword>
<feature type="transmembrane region" description="Helical" evidence="5">
    <location>
        <begin position="172"/>
        <end position="197"/>
    </location>
</feature>
<feature type="transmembrane region" description="Helical" evidence="5">
    <location>
        <begin position="221"/>
        <end position="243"/>
    </location>
</feature>
<evidence type="ECO:0000256" key="1">
    <source>
        <dbReference type="ARBA" id="ARBA00004141"/>
    </source>
</evidence>
<dbReference type="PANTHER" id="PTHR43229">
    <property type="entry name" value="NODULATION PROTEIN J"/>
    <property type="match status" value="1"/>
</dbReference>
<gene>
    <name evidence="7" type="ORF">K1W69_22650</name>
</gene>
<evidence type="ECO:0000256" key="5">
    <source>
        <dbReference type="RuleBase" id="RU361157"/>
    </source>
</evidence>
<comment type="similarity">
    <text evidence="5">Belongs to the ABC-2 integral membrane protein family.</text>
</comment>
<feature type="transmembrane region" description="Helical" evidence="5">
    <location>
        <begin position="112"/>
        <end position="131"/>
    </location>
</feature>
<dbReference type="RefSeq" id="WP_220230736.1">
    <property type="nucleotide sequence ID" value="NZ_JAICBX010000005.1"/>
</dbReference>
<name>A0AAE3D3T9_9HYPH</name>
<organism evidence="7 8">
    <name type="scientific">Flavimaribacter sediminis</name>
    <dbReference type="NCBI Taxonomy" id="2865987"/>
    <lineage>
        <taxon>Bacteria</taxon>
        <taxon>Pseudomonadati</taxon>
        <taxon>Pseudomonadota</taxon>
        <taxon>Alphaproteobacteria</taxon>
        <taxon>Hyphomicrobiales</taxon>
        <taxon>Rhizobiaceae</taxon>
        <taxon>Flavimaribacter</taxon>
    </lineage>
</organism>
<evidence type="ECO:0000256" key="2">
    <source>
        <dbReference type="ARBA" id="ARBA00022692"/>
    </source>
</evidence>
<dbReference type="EMBL" id="JAICBX010000005">
    <property type="protein sequence ID" value="MBW8640013.1"/>
    <property type="molecule type" value="Genomic_DNA"/>
</dbReference>
<keyword evidence="4 5" id="KW-0472">Membrane</keyword>
<sequence>MSFFRDTFIIFRRATLLSLQNPAWVIIGLMQPILYLVLFGPLLLRMTSVPGFPPGNAWQVFVPGLLVQLGIFGGSFVGFAIINEWRSGVIDRMMVTPAHRVSLIAGRVLRDVMVLMIQAIVLVLAAMLFGLRVPFGALLLALALVAMLGASFSSLSYAAGLSMKSEDAFAPLINTFALPVLLLSGILLPMSMAPAWLRYVSDVNPFKHMVEALRAVFRGEIFTFIVPFGFGLSLALVLISLWTGARVFRNQTR</sequence>
<dbReference type="PRINTS" id="PR00164">
    <property type="entry name" value="ABC2TRNSPORT"/>
</dbReference>
<keyword evidence="2 5" id="KW-0812">Transmembrane</keyword>
<proteinExistence type="inferred from homology"/>
<accession>A0AAE3D3T9</accession>
<comment type="caution">
    <text evidence="7">The sequence shown here is derived from an EMBL/GenBank/DDBJ whole genome shotgun (WGS) entry which is preliminary data.</text>
</comment>
<dbReference type="PROSITE" id="PS51012">
    <property type="entry name" value="ABC_TM2"/>
    <property type="match status" value="1"/>
</dbReference>
<dbReference type="Proteomes" id="UP001196509">
    <property type="component" value="Unassembled WGS sequence"/>
</dbReference>
<keyword evidence="5" id="KW-0813">Transport</keyword>
<dbReference type="InterPro" id="IPR051784">
    <property type="entry name" value="Nod_factor_ABC_transporter"/>
</dbReference>
<protein>
    <recommendedName>
        <fullName evidence="5">Transport permease protein</fullName>
    </recommendedName>
</protein>
<dbReference type="InterPro" id="IPR013525">
    <property type="entry name" value="ABC2_TM"/>
</dbReference>
<comment type="subcellular location">
    <subcellularLocation>
        <location evidence="5">Cell inner membrane</location>
        <topology evidence="5">Multi-pass membrane protein</topology>
    </subcellularLocation>
    <subcellularLocation>
        <location evidence="1">Membrane</location>
        <topology evidence="1">Multi-pass membrane protein</topology>
    </subcellularLocation>
</comment>
<evidence type="ECO:0000313" key="7">
    <source>
        <dbReference type="EMBL" id="MBW8640013.1"/>
    </source>
</evidence>
<dbReference type="PANTHER" id="PTHR43229:SF2">
    <property type="entry name" value="NODULATION PROTEIN J"/>
    <property type="match status" value="1"/>
</dbReference>
<evidence type="ECO:0000256" key="3">
    <source>
        <dbReference type="ARBA" id="ARBA00022989"/>
    </source>
</evidence>
<dbReference type="PIRSF" id="PIRSF006648">
    <property type="entry name" value="DrrB"/>
    <property type="match status" value="1"/>
</dbReference>
<dbReference type="AlphaFoldDB" id="A0AAE3D3T9"/>
<dbReference type="GO" id="GO:0140359">
    <property type="term" value="F:ABC-type transporter activity"/>
    <property type="evidence" value="ECO:0007669"/>
    <property type="project" value="InterPro"/>
</dbReference>
<feature type="domain" description="ABC transmembrane type-2" evidence="6">
    <location>
        <begin position="23"/>
        <end position="251"/>
    </location>
</feature>
<evidence type="ECO:0000259" key="6">
    <source>
        <dbReference type="PROSITE" id="PS51012"/>
    </source>
</evidence>
<dbReference type="Pfam" id="PF01061">
    <property type="entry name" value="ABC2_membrane"/>
    <property type="match status" value="1"/>
</dbReference>